<dbReference type="EMBL" id="ML993876">
    <property type="protein sequence ID" value="KAF2204432.1"/>
    <property type="molecule type" value="Genomic_DNA"/>
</dbReference>
<reference evidence="5" key="1">
    <citation type="journal article" date="2020" name="Stud. Mycol.">
        <title>101 Dothideomycetes genomes: a test case for predicting lifestyles and emergence of pathogens.</title>
        <authorList>
            <person name="Haridas S."/>
            <person name="Albert R."/>
            <person name="Binder M."/>
            <person name="Bloem J."/>
            <person name="Labutti K."/>
            <person name="Salamov A."/>
            <person name="Andreopoulos B."/>
            <person name="Baker S."/>
            <person name="Barry K."/>
            <person name="Bills G."/>
            <person name="Bluhm B."/>
            <person name="Cannon C."/>
            <person name="Castanera R."/>
            <person name="Culley D."/>
            <person name="Daum C."/>
            <person name="Ezra D."/>
            <person name="Gonzalez J."/>
            <person name="Henrissat B."/>
            <person name="Kuo A."/>
            <person name="Liang C."/>
            <person name="Lipzen A."/>
            <person name="Lutzoni F."/>
            <person name="Magnuson J."/>
            <person name="Mondo S."/>
            <person name="Nolan M."/>
            <person name="Ohm R."/>
            <person name="Pangilinan J."/>
            <person name="Park H.-J."/>
            <person name="Ramirez L."/>
            <person name="Alfaro M."/>
            <person name="Sun H."/>
            <person name="Tritt A."/>
            <person name="Yoshinaga Y."/>
            <person name="Zwiers L.-H."/>
            <person name="Turgeon B."/>
            <person name="Goodwin S."/>
            <person name="Spatafora J."/>
            <person name="Crous P."/>
            <person name="Grigoriev I."/>
        </authorList>
    </citation>
    <scope>NUCLEOTIDE SEQUENCE</scope>
    <source>
        <strain evidence="5">ATCC 74209</strain>
    </source>
</reference>
<dbReference type="InterPro" id="IPR015943">
    <property type="entry name" value="WD40/YVTN_repeat-like_dom_sf"/>
</dbReference>
<gene>
    <name evidence="5" type="ORF">GQ43DRAFT_364650</name>
</gene>
<dbReference type="Proteomes" id="UP000799536">
    <property type="component" value="Unassembled WGS sequence"/>
</dbReference>
<evidence type="ECO:0000256" key="4">
    <source>
        <dbReference type="SAM" id="MobiDB-lite"/>
    </source>
</evidence>
<dbReference type="Pfam" id="PF00400">
    <property type="entry name" value="WD40"/>
    <property type="match status" value="2"/>
</dbReference>
<dbReference type="InterPro" id="IPR039328">
    <property type="entry name" value="WDR89"/>
</dbReference>
<dbReference type="OrthoDB" id="25131at2759"/>
<dbReference type="PANTHER" id="PTHR22889">
    <property type="entry name" value="WD REPEAT-CONTAINING PROTEIN 89"/>
    <property type="match status" value="1"/>
</dbReference>
<organism evidence="5 6">
    <name type="scientific">Delitschia confertaspora ATCC 74209</name>
    <dbReference type="NCBI Taxonomy" id="1513339"/>
    <lineage>
        <taxon>Eukaryota</taxon>
        <taxon>Fungi</taxon>
        <taxon>Dikarya</taxon>
        <taxon>Ascomycota</taxon>
        <taxon>Pezizomycotina</taxon>
        <taxon>Dothideomycetes</taxon>
        <taxon>Pleosporomycetidae</taxon>
        <taxon>Pleosporales</taxon>
        <taxon>Delitschiaceae</taxon>
        <taxon>Delitschia</taxon>
    </lineage>
</organism>
<dbReference type="PANTHER" id="PTHR22889:SF0">
    <property type="entry name" value="WD REPEAT-CONTAINING PROTEIN 89"/>
    <property type="match status" value="1"/>
</dbReference>
<feature type="repeat" description="WD" evidence="3">
    <location>
        <begin position="160"/>
        <end position="202"/>
    </location>
</feature>
<feature type="region of interest" description="Disordered" evidence="4">
    <location>
        <begin position="357"/>
        <end position="391"/>
    </location>
</feature>
<comment type="caution">
    <text evidence="5">The sequence shown here is derived from an EMBL/GenBank/DDBJ whole genome shotgun (WGS) entry which is preliminary data.</text>
</comment>
<feature type="compositionally biased region" description="Basic residues" evidence="4">
    <location>
        <begin position="364"/>
        <end position="373"/>
    </location>
</feature>
<feature type="repeat" description="WD" evidence="3">
    <location>
        <begin position="82"/>
        <end position="108"/>
    </location>
</feature>
<keyword evidence="2" id="KW-0677">Repeat</keyword>
<keyword evidence="6" id="KW-1185">Reference proteome</keyword>
<dbReference type="PROSITE" id="PS50082">
    <property type="entry name" value="WD_REPEATS_2"/>
    <property type="match status" value="2"/>
</dbReference>
<evidence type="ECO:0000256" key="1">
    <source>
        <dbReference type="ARBA" id="ARBA00022574"/>
    </source>
</evidence>
<evidence type="ECO:0000313" key="6">
    <source>
        <dbReference type="Proteomes" id="UP000799536"/>
    </source>
</evidence>
<proteinExistence type="predicted"/>
<dbReference type="Gene3D" id="2.130.10.10">
    <property type="entry name" value="YVTN repeat-like/Quinoprotein amine dehydrogenase"/>
    <property type="match status" value="1"/>
</dbReference>
<name>A0A9P4JVY8_9PLEO</name>
<keyword evidence="1 3" id="KW-0853">WD repeat</keyword>
<evidence type="ECO:0000256" key="2">
    <source>
        <dbReference type="ARBA" id="ARBA00022737"/>
    </source>
</evidence>
<protein>
    <submittedName>
        <fullName evidence="5">WD40 repeat-like protein</fullName>
    </submittedName>
</protein>
<dbReference type="SUPFAM" id="SSF50978">
    <property type="entry name" value="WD40 repeat-like"/>
    <property type="match status" value="1"/>
</dbReference>
<dbReference type="InterPro" id="IPR036322">
    <property type="entry name" value="WD40_repeat_dom_sf"/>
</dbReference>
<accession>A0A9P4JVY8</accession>
<dbReference type="AlphaFoldDB" id="A0A9P4JVY8"/>
<dbReference type="InterPro" id="IPR001680">
    <property type="entry name" value="WD40_rpt"/>
</dbReference>
<dbReference type="SMART" id="SM00320">
    <property type="entry name" value="WD40"/>
    <property type="match status" value="4"/>
</dbReference>
<evidence type="ECO:0000256" key="3">
    <source>
        <dbReference type="PROSITE-ProRule" id="PRU00221"/>
    </source>
</evidence>
<sequence length="391" mass="43713">MAPLTQILQSDLGLPPSSYIYKVLSTAAREDPLTYSKLDQLAVISSDDSLRFVDPSSLKLLPNGIIKNVHKSVTCLERVDDEGNIVVTAGRDGLIRFWDKRSKDKVMEIQPRFLPISAIVCNQGRNFVAAGVENPDDGLGDTPVCIWDMRNVQKPQLEFVESHTDTITDLQLHPNLPTLLLSASTDGLINIFDTSKPDEEDALYQVINHRSAVHHAGFLYPGTDIYALGTDETLSFYALQSQEEEKEEPTPNHVGDVREKLGCEYLVKMNWMGSEPYLAAGKHSANRIDLIPIKKSDNFTPLQYQPEIKERIQFPGAHGEEIIRDIFTDVHSKTTYTCGEDGFIRAWRSANAGDAMVTEETSMKKHSSKKKEKRKGDSTDAGGKKARYKPY</sequence>
<evidence type="ECO:0000313" key="5">
    <source>
        <dbReference type="EMBL" id="KAF2204432.1"/>
    </source>
</evidence>